<dbReference type="Proteomes" id="UP000326570">
    <property type="component" value="Unassembled WGS sequence"/>
</dbReference>
<dbReference type="InterPro" id="IPR035986">
    <property type="entry name" value="PKD_dom_sf"/>
</dbReference>
<feature type="signal peptide" evidence="1">
    <location>
        <begin position="1"/>
        <end position="30"/>
    </location>
</feature>
<keyword evidence="1" id="KW-0732">Signal</keyword>
<evidence type="ECO:0000313" key="4">
    <source>
        <dbReference type="Proteomes" id="UP000326570"/>
    </source>
</evidence>
<evidence type="ECO:0000313" key="3">
    <source>
        <dbReference type="EMBL" id="KAA9340823.1"/>
    </source>
</evidence>
<proteinExistence type="predicted"/>
<keyword evidence="4" id="KW-1185">Reference proteome</keyword>
<accession>A0A5N1J219</accession>
<feature type="domain" description="PKD" evidence="2">
    <location>
        <begin position="423"/>
        <end position="482"/>
    </location>
</feature>
<evidence type="ECO:0000259" key="2">
    <source>
        <dbReference type="PROSITE" id="PS50093"/>
    </source>
</evidence>
<dbReference type="Gene3D" id="2.120.10.30">
    <property type="entry name" value="TolB, C-terminal domain"/>
    <property type="match status" value="1"/>
</dbReference>
<dbReference type="AlphaFoldDB" id="A0A5N1J219"/>
<dbReference type="PROSITE" id="PS50093">
    <property type="entry name" value="PKD"/>
    <property type="match status" value="1"/>
</dbReference>
<dbReference type="SUPFAM" id="SSF49299">
    <property type="entry name" value="PKD domain"/>
    <property type="match status" value="1"/>
</dbReference>
<dbReference type="InterPro" id="IPR013783">
    <property type="entry name" value="Ig-like_fold"/>
</dbReference>
<dbReference type="SUPFAM" id="SSF82171">
    <property type="entry name" value="DPP6 N-terminal domain-like"/>
    <property type="match status" value="1"/>
</dbReference>
<name>A0A5N1J219_9BACT</name>
<dbReference type="InterPro" id="IPR026341">
    <property type="entry name" value="T9SS_type_B"/>
</dbReference>
<dbReference type="EMBL" id="VTWT01000002">
    <property type="protein sequence ID" value="KAA9340823.1"/>
    <property type="molecule type" value="Genomic_DNA"/>
</dbReference>
<dbReference type="InterPro" id="IPR000601">
    <property type="entry name" value="PKD_dom"/>
</dbReference>
<gene>
    <name evidence="3" type="ORF">F0P94_05185</name>
</gene>
<feature type="chain" id="PRO_5024969291" evidence="1">
    <location>
        <begin position="31"/>
        <end position="982"/>
    </location>
</feature>
<sequence>MKTALLPRHISKYLLLLICNLSLFSFPTQAQKEANNWFFGAGAGINFNYNPPRAVYGGQTTHGLGNASMSDANGNLLFYTGYNYVLPGSSGAFIWNKNHQPMANSIGYHQTWNNTLIFPWPAQPSKYFVFDSHAFSSPGNKNYSVIDMSLNNGLGGVTSLNIPFANFAGSDFIGAQHRNNRDFWLINQLDSVHIFEAHLISPAGLNVIPVVSRIPALARTSIDMRLKVSPDGKTIAFTDYNSPNNGIQLLNFDASTGIVTDKGNLPSNRGLSTIEFSPDGTKLYCIRENSGLTGPARFPDLLQFDLEAGTITDIANSAVVIHHFAYLNVPGYMQVGPDGKIYMTTNQQGFLNVINRPNLKGLACRFILNGFNLNPLNIGNIQSGFFLPTFIQSYFYRPKIDLQQTCFGDTARFQLSNNAYVDSVRWDFGDPASGALNKSTAFNPKHFYATPGPKQVQAIVHFNFTSDTLNQTIYIPVSITKPNLGPDRGLCPGDTLLLRAFQSGATYEWQDSINTDSVYVVTKPGTYWVQVSNGCGVRTDSVTITFDQPLSLSLGADTLLCPGEQLQLQVNANGAAVLWSDSTTGNSITVTQPGTYWAQLSNACGSWRDSINVSYRPVPAATWLPNDLTLCKQTQYTINGTHPDAVSYKWQDGSTLSSFTATVSGTYWLEVTTACTTVRDSINLTLIPTPPINLGADTLLCPGEQLQLQVSTRGGNIRWQDGSTDTVFTVTKAGTYWAEISNSCGSWRDSVTVYFRSPSITKWLPKDTILCLQSRFVINGQHPDAISYKWQDGSSNVVFEARSSGIYWVDVTTACATLRDSVQITLLPLPARLLPADTLLCSGESIQLKAPQGKSYKWSNGQTSQTITVSQPGTYKVNVGMGENCFYTGSVNVKEERCYCTAFIPNLITPNNDNQNDRFEPKGLEPGTWQLEIYNRWGSRIYQNSNYTNQWPEQDIPAATYYYLLRNKESGKTYNGWIEVVK</sequence>
<dbReference type="InterPro" id="IPR011042">
    <property type="entry name" value="6-blade_b-propeller_TolB-like"/>
</dbReference>
<evidence type="ECO:0000256" key="1">
    <source>
        <dbReference type="SAM" id="SignalP"/>
    </source>
</evidence>
<protein>
    <submittedName>
        <fullName evidence="3">T9SS type B sorting domain-containing protein</fullName>
    </submittedName>
</protein>
<dbReference type="Pfam" id="PF13585">
    <property type="entry name" value="CHU_C"/>
    <property type="match status" value="1"/>
</dbReference>
<comment type="caution">
    <text evidence="3">The sequence shown here is derived from an EMBL/GenBank/DDBJ whole genome shotgun (WGS) entry which is preliminary data.</text>
</comment>
<dbReference type="Gene3D" id="2.60.40.10">
    <property type="entry name" value="Immunoglobulins"/>
    <property type="match status" value="1"/>
</dbReference>
<organism evidence="3 4">
    <name type="scientific">Adhaeribacter soli</name>
    <dbReference type="NCBI Taxonomy" id="2607655"/>
    <lineage>
        <taxon>Bacteria</taxon>
        <taxon>Pseudomonadati</taxon>
        <taxon>Bacteroidota</taxon>
        <taxon>Cytophagia</taxon>
        <taxon>Cytophagales</taxon>
        <taxon>Hymenobacteraceae</taxon>
        <taxon>Adhaeribacter</taxon>
    </lineage>
</organism>
<dbReference type="NCBIfam" id="TIGR04131">
    <property type="entry name" value="Bac_Flav_CTERM"/>
    <property type="match status" value="1"/>
</dbReference>
<reference evidence="3 4" key="1">
    <citation type="submission" date="2019-09" db="EMBL/GenBank/DDBJ databases">
        <title>Genome sequence of Adhaeribacter sp. M2.</title>
        <authorList>
            <person name="Srinivasan S."/>
        </authorList>
    </citation>
    <scope>NUCLEOTIDE SEQUENCE [LARGE SCALE GENOMIC DNA]</scope>
    <source>
        <strain evidence="3 4">M2</strain>
    </source>
</reference>